<dbReference type="EMBL" id="MN850623">
    <property type="protein sequence ID" value="QHR72910.1"/>
    <property type="molecule type" value="Genomic_DNA"/>
</dbReference>
<gene>
    <name evidence="1" type="ORF">sortsyn_45</name>
</gene>
<evidence type="ECO:0000313" key="2">
    <source>
        <dbReference type="Proteomes" id="UP000464017"/>
    </source>
</evidence>
<organism evidence="1 2">
    <name type="scientific">Escherichia phage sortsyn</name>
    <dbReference type="NCBI Taxonomy" id="2696447"/>
    <lineage>
        <taxon>Viruses</taxon>
        <taxon>Duplodnaviria</taxon>
        <taxon>Heunggongvirae</taxon>
        <taxon>Uroviricota</taxon>
        <taxon>Caudoviricetes</taxon>
        <taxon>Murrayvirus</taxon>
        <taxon>Murrayvirus EC2</taxon>
    </lineage>
</organism>
<reference evidence="2" key="1">
    <citation type="submission" date="2019-12" db="EMBL/GenBank/DDBJ databases">
        <authorList>
            <person name="Olsen N.S."/>
            <person name="Junco L.M.F."/>
            <person name="Kot W."/>
            <person name="Hansen L.H."/>
        </authorList>
    </citation>
    <scope>NUCLEOTIDE SEQUENCE [LARGE SCALE GENOMIC DNA]</scope>
</reference>
<name>A0A6B9X8E4_9CAUD</name>
<evidence type="ECO:0000313" key="1">
    <source>
        <dbReference type="EMBL" id="QHR72910.1"/>
    </source>
</evidence>
<sequence>MATKKANKLPPDTYGKLEAQGLKWFTASPYPYFIVCFDPQDEEMVAKLAECFPDWNREKEIQQGVAIEYHAADVKLVFVGVRRGQYWRTTIAHEIVHVKNYIGDTLGIEWDPNNDEPEAYFVGWLFNMMEQTFGDLGYGKKSKG</sequence>
<dbReference type="Proteomes" id="UP000464017">
    <property type="component" value="Segment"/>
</dbReference>
<protein>
    <submittedName>
        <fullName evidence="1">Uncharacterized protein</fullName>
    </submittedName>
</protein>
<accession>A0A6B9X8E4</accession>
<proteinExistence type="predicted"/>